<reference evidence="3" key="1">
    <citation type="journal article" date="2019" name="Int. J. Syst. Evol. Microbiol.">
        <title>The Global Catalogue of Microorganisms (GCM) 10K type strain sequencing project: providing services to taxonomists for standard genome sequencing and annotation.</title>
        <authorList>
            <consortium name="The Broad Institute Genomics Platform"/>
            <consortium name="The Broad Institute Genome Sequencing Center for Infectious Disease"/>
            <person name="Wu L."/>
            <person name="Ma J."/>
        </authorList>
    </citation>
    <scope>NUCLEOTIDE SEQUENCE [LARGE SCALE GENOMIC DNA]</scope>
    <source>
        <strain evidence="3">JCM 17938</strain>
    </source>
</reference>
<proteinExistence type="predicted"/>
<gene>
    <name evidence="2" type="ORF">GCM10023195_14640</name>
</gene>
<comment type="caution">
    <text evidence="2">The sequence shown here is derived from an EMBL/GenBank/DDBJ whole genome shotgun (WGS) entry which is preliminary data.</text>
</comment>
<dbReference type="EMBL" id="BAABHJ010000003">
    <property type="protein sequence ID" value="GAA4604302.1"/>
    <property type="molecule type" value="Genomic_DNA"/>
</dbReference>
<feature type="domain" description="Hemerythrin-like" evidence="1">
    <location>
        <begin position="7"/>
        <end position="125"/>
    </location>
</feature>
<sequence>MNQSETLISVLQEDHNDLRQLLTELDYLVEFERLRRSVTQLLIAEMVRHTVAEETYMYPVARAHLPQGTRIVQREIAGHAELERVLRRMDLPDLTSAEFSTLLAELNAEAGPHARAEENQLFPLLARYLKPEELAAVGEKAAAAKEKASLRQYLAQPDSSLRDRFVTSGTTMVERVRAYLHRGAYPL</sequence>
<dbReference type="Gene3D" id="1.20.120.520">
    <property type="entry name" value="nmb1532 protein domain like"/>
    <property type="match status" value="1"/>
</dbReference>
<dbReference type="PANTHER" id="PTHR35585">
    <property type="entry name" value="HHE DOMAIN PROTEIN (AFU_ORTHOLOGUE AFUA_4G00730)"/>
    <property type="match status" value="1"/>
</dbReference>
<dbReference type="Pfam" id="PF01814">
    <property type="entry name" value="Hemerythrin"/>
    <property type="match status" value="1"/>
</dbReference>
<evidence type="ECO:0000313" key="3">
    <source>
        <dbReference type="Proteomes" id="UP001500212"/>
    </source>
</evidence>
<dbReference type="RefSeq" id="WP_345350302.1">
    <property type="nucleotide sequence ID" value="NZ_BAABHJ010000003.1"/>
</dbReference>
<dbReference type="InterPro" id="IPR012312">
    <property type="entry name" value="Hemerythrin-like"/>
</dbReference>
<accession>A0ABP8TCC7</accession>
<dbReference type="PANTHER" id="PTHR35585:SF1">
    <property type="entry name" value="HHE DOMAIN PROTEIN (AFU_ORTHOLOGUE AFUA_4G00730)"/>
    <property type="match status" value="1"/>
</dbReference>
<keyword evidence="3" id="KW-1185">Reference proteome</keyword>
<dbReference type="CDD" id="cd12108">
    <property type="entry name" value="Hr-like"/>
    <property type="match status" value="1"/>
</dbReference>
<name>A0ABP8TCC7_9ACTN</name>
<evidence type="ECO:0000313" key="2">
    <source>
        <dbReference type="EMBL" id="GAA4604302.1"/>
    </source>
</evidence>
<dbReference type="Proteomes" id="UP001500212">
    <property type="component" value="Unassembled WGS sequence"/>
</dbReference>
<organism evidence="2 3">
    <name type="scientific">Actinoallomurus liliacearum</name>
    <dbReference type="NCBI Taxonomy" id="1080073"/>
    <lineage>
        <taxon>Bacteria</taxon>
        <taxon>Bacillati</taxon>
        <taxon>Actinomycetota</taxon>
        <taxon>Actinomycetes</taxon>
        <taxon>Streptosporangiales</taxon>
        <taxon>Thermomonosporaceae</taxon>
        <taxon>Actinoallomurus</taxon>
    </lineage>
</organism>
<evidence type="ECO:0000259" key="1">
    <source>
        <dbReference type="Pfam" id="PF01814"/>
    </source>
</evidence>
<protein>
    <recommendedName>
        <fullName evidence="1">Hemerythrin-like domain-containing protein</fullName>
    </recommendedName>
</protein>